<name>A0ABV9SI89_9ACTN</name>
<keyword evidence="3" id="KW-1185">Reference proteome</keyword>
<feature type="region of interest" description="Disordered" evidence="1">
    <location>
        <begin position="227"/>
        <end position="302"/>
    </location>
</feature>
<gene>
    <name evidence="2" type="ORF">ACFPCZ_04515</name>
</gene>
<sequence length="454" mass="48502">MLLMHGVGGGHSRRQPPTGVTWAAERDEPARRPVAEEPVTPRRTHLAKVGLPSSHPEYEVLLSAVVSWRSVRDTGPGTDGRAKSLIVEMSAALTSQEAPEDHELTRHRLAAELGQVHRDRESGIEVWADEVRLELREDDAERLQRIRDLRKDEEIRGLERTAERSLRRYLKSDMLSDPGQAVLWWLARDPENLHDTVSEIGTLSRLAAAVGGTEIPRLYLDLAGGVPSASVSEPPWDPAPRPEEMDHSPPMFDRFTGDEGGTGPNAASVGTVNDRQDGSDAGPRGTAQRFLDLLAGEDDPDARTAFTDDLARLLEEAGRGDVARYLRAADCDRDGGPGAADPSGSPPVPSDQDSAADRDEEAPNSSAADRYQGAGDEPDGAEPVAGEEHRADSGWFGSHAWEVGPDAVVTPPGRTGAAPDGPPGPVSAGGAAEGLAERSDRTGSDAGPWSEPPH</sequence>
<dbReference type="Proteomes" id="UP001595858">
    <property type="component" value="Unassembled WGS sequence"/>
</dbReference>
<accession>A0ABV9SI89</accession>
<dbReference type="EMBL" id="JBHSIY010000005">
    <property type="protein sequence ID" value="MFC4865885.1"/>
    <property type="molecule type" value="Genomic_DNA"/>
</dbReference>
<evidence type="ECO:0000313" key="3">
    <source>
        <dbReference type="Proteomes" id="UP001595858"/>
    </source>
</evidence>
<evidence type="ECO:0000313" key="2">
    <source>
        <dbReference type="EMBL" id="MFC4865885.1"/>
    </source>
</evidence>
<feature type="region of interest" description="Disordered" evidence="1">
    <location>
        <begin position="328"/>
        <end position="454"/>
    </location>
</feature>
<reference evidence="3" key="1">
    <citation type="journal article" date="2019" name="Int. J. Syst. Evol. Microbiol.">
        <title>The Global Catalogue of Microorganisms (GCM) 10K type strain sequencing project: providing services to taxonomists for standard genome sequencing and annotation.</title>
        <authorList>
            <consortium name="The Broad Institute Genomics Platform"/>
            <consortium name="The Broad Institute Genome Sequencing Center for Infectious Disease"/>
            <person name="Wu L."/>
            <person name="Ma J."/>
        </authorList>
    </citation>
    <scope>NUCLEOTIDE SEQUENCE [LARGE SCALE GENOMIC DNA]</scope>
    <source>
        <strain evidence="3">CGMCC 4.7304</strain>
    </source>
</reference>
<protein>
    <recommendedName>
        <fullName evidence="4">DUF222 domain-containing protein</fullName>
    </recommendedName>
</protein>
<proteinExistence type="predicted"/>
<dbReference type="RefSeq" id="WP_344148795.1">
    <property type="nucleotide sequence ID" value="NZ_BAAAQI010000029.1"/>
</dbReference>
<comment type="caution">
    <text evidence="2">The sequence shown here is derived from an EMBL/GenBank/DDBJ whole genome shotgun (WGS) entry which is preliminary data.</text>
</comment>
<feature type="compositionally biased region" description="Gly residues" evidence="1">
    <location>
        <begin position="1"/>
        <end position="10"/>
    </location>
</feature>
<feature type="compositionally biased region" description="Basic and acidic residues" evidence="1">
    <location>
        <begin position="24"/>
        <end position="35"/>
    </location>
</feature>
<evidence type="ECO:0008006" key="4">
    <source>
        <dbReference type="Google" id="ProtNLM"/>
    </source>
</evidence>
<evidence type="ECO:0000256" key="1">
    <source>
        <dbReference type="SAM" id="MobiDB-lite"/>
    </source>
</evidence>
<organism evidence="2 3">
    <name type="scientific">Streptomonospora arabica</name>
    <dbReference type="NCBI Taxonomy" id="412417"/>
    <lineage>
        <taxon>Bacteria</taxon>
        <taxon>Bacillati</taxon>
        <taxon>Actinomycetota</taxon>
        <taxon>Actinomycetes</taxon>
        <taxon>Streptosporangiales</taxon>
        <taxon>Nocardiopsidaceae</taxon>
        <taxon>Streptomonospora</taxon>
    </lineage>
</organism>
<feature type="region of interest" description="Disordered" evidence="1">
    <location>
        <begin position="1"/>
        <end position="44"/>
    </location>
</feature>